<feature type="region of interest" description="Disordered" evidence="1">
    <location>
        <begin position="358"/>
        <end position="378"/>
    </location>
</feature>
<dbReference type="VEuPathDB" id="TriTrypDB:LpyrH10_14_0640"/>
<dbReference type="OrthoDB" id="246027at2759"/>
<feature type="compositionally biased region" description="Basic residues" evidence="1">
    <location>
        <begin position="181"/>
        <end position="190"/>
    </location>
</feature>
<feature type="region of interest" description="Disordered" evidence="1">
    <location>
        <begin position="260"/>
        <end position="304"/>
    </location>
</feature>
<feature type="region of interest" description="Disordered" evidence="1">
    <location>
        <begin position="172"/>
        <end position="201"/>
    </location>
</feature>
<feature type="compositionally biased region" description="Polar residues" evidence="1">
    <location>
        <begin position="358"/>
        <end position="368"/>
    </location>
</feature>
<dbReference type="Proteomes" id="UP000037923">
    <property type="component" value="Unassembled WGS sequence"/>
</dbReference>
<proteinExistence type="predicted"/>
<keyword evidence="3" id="KW-1185">Reference proteome</keyword>
<evidence type="ECO:0000313" key="2">
    <source>
        <dbReference type="EMBL" id="KPA78179.1"/>
    </source>
</evidence>
<organism evidence="2 3">
    <name type="scientific">Leptomonas pyrrhocoris</name>
    <name type="common">Firebug parasite</name>
    <dbReference type="NCBI Taxonomy" id="157538"/>
    <lineage>
        <taxon>Eukaryota</taxon>
        <taxon>Discoba</taxon>
        <taxon>Euglenozoa</taxon>
        <taxon>Kinetoplastea</taxon>
        <taxon>Metakinetoplastina</taxon>
        <taxon>Trypanosomatida</taxon>
        <taxon>Trypanosomatidae</taxon>
        <taxon>Leishmaniinae</taxon>
        <taxon>Leptomonas</taxon>
    </lineage>
</organism>
<evidence type="ECO:0000313" key="3">
    <source>
        <dbReference type="Proteomes" id="UP000037923"/>
    </source>
</evidence>
<dbReference type="EMBL" id="LGTL01000014">
    <property type="protein sequence ID" value="KPA78180.1"/>
    <property type="molecule type" value="Genomic_DNA"/>
</dbReference>
<feature type="compositionally biased region" description="Basic residues" evidence="1">
    <location>
        <begin position="289"/>
        <end position="304"/>
    </location>
</feature>
<feature type="compositionally biased region" description="Low complexity" evidence="1">
    <location>
        <begin position="191"/>
        <end position="201"/>
    </location>
</feature>
<sequence length="422" mass="46289">MFPTRQLGRTVSVVNTTAEGKHAVEELTVYLRAMKAAQRRWAREVVAHESHVRRLMLVEEQCREKLKQQVLRGTREHLKYLTNTDLMAVSQLVSPPTVDAFLAHGIPAQQVSGFGVYAMGCVAADANRLDVPLPVLLADLSSAWAILPPTKKDAFNELAGIFRAHVPPRVDPVEAPSRAMRTAKSRRSRTRTLTSANTRTSKLAKLALSGAASKAGNGKPEKRAAAVAVVPARHRLHARASKQSAPRTRGATAIVTPLLANGSREGNRDAAARVEASHTAHNTPPKQRCEKKQRKQPQPQKKHLVRMETDAMEAFARQLPPAEYDAFCIYAQESLHEMELALGASIIPVSKTNGCGNKGAAQTPSTRSGCRKNGGGKGVVVSAHSRTLPRGVRLFMKEWLPIAAEEWIRKTRRQKSLYMMKS</sequence>
<name>A0A0M9FXW5_LEPPY</name>
<accession>A0A0M9FXW5</accession>
<dbReference type="RefSeq" id="XP_015656619.1">
    <property type="nucleotide sequence ID" value="XM_015804641.1"/>
</dbReference>
<evidence type="ECO:0000256" key="1">
    <source>
        <dbReference type="SAM" id="MobiDB-lite"/>
    </source>
</evidence>
<gene>
    <name evidence="2" type="ORF">ABB37_06349</name>
</gene>
<dbReference type="OMA" id="WAIVPPR"/>
<dbReference type="EMBL" id="LGTL01000014">
    <property type="protein sequence ID" value="KPA78179.1"/>
    <property type="molecule type" value="Genomic_DNA"/>
</dbReference>
<protein>
    <submittedName>
        <fullName evidence="2">Uncharacterized protein</fullName>
    </submittedName>
</protein>
<dbReference type="RefSeq" id="XP_015656618.1">
    <property type="nucleotide sequence ID" value="XM_015804640.1"/>
</dbReference>
<feature type="compositionally biased region" description="Basic and acidic residues" evidence="1">
    <location>
        <begin position="265"/>
        <end position="278"/>
    </location>
</feature>
<dbReference type="GeneID" id="26906638"/>
<dbReference type="AlphaFoldDB" id="A0A0M9FXW5"/>
<comment type="caution">
    <text evidence="2">The sequence shown here is derived from an EMBL/GenBank/DDBJ whole genome shotgun (WGS) entry which is preliminary data.</text>
</comment>
<reference evidence="2 3" key="1">
    <citation type="submission" date="2015-07" db="EMBL/GenBank/DDBJ databases">
        <title>High-quality genome of monoxenous trypanosomatid Leptomonas pyrrhocoris.</title>
        <authorList>
            <person name="Flegontov P."/>
            <person name="Butenko A."/>
            <person name="Firsov S."/>
            <person name="Vlcek C."/>
            <person name="Logacheva M.D."/>
            <person name="Field M."/>
            <person name="Filatov D."/>
            <person name="Flegontova O."/>
            <person name="Gerasimov E."/>
            <person name="Jackson A.P."/>
            <person name="Kelly S."/>
            <person name="Opperdoes F."/>
            <person name="O'Reilly A."/>
            <person name="Votypka J."/>
            <person name="Yurchenko V."/>
            <person name="Lukes J."/>
        </authorList>
    </citation>
    <scope>NUCLEOTIDE SEQUENCE [LARGE SCALE GENOMIC DNA]</scope>
    <source>
        <strain evidence="2">H10</strain>
    </source>
</reference>